<dbReference type="GO" id="GO:0009055">
    <property type="term" value="F:electron transfer activity"/>
    <property type="evidence" value="ECO:0007669"/>
    <property type="project" value="InterPro"/>
</dbReference>
<dbReference type="PANTHER" id="PTHR19328:SF75">
    <property type="entry name" value="ALDOSE SUGAR DEHYDROGENASE YLII"/>
    <property type="match status" value="1"/>
</dbReference>
<feature type="signal peptide" evidence="5">
    <location>
        <begin position="1"/>
        <end position="24"/>
    </location>
</feature>
<evidence type="ECO:0000313" key="8">
    <source>
        <dbReference type="Proteomes" id="UP000323426"/>
    </source>
</evidence>
<dbReference type="Proteomes" id="UP000323426">
    <property type="component" value="Unassembled WGS sequence"/>
</dbReference>
<dbReference type="AlphaFoldDB" id="A0A5M6D8G7"/>
<keyword evidence="2 4" id="KW-0479">Metal-binding</keyword>
<keyword evidence="3 4" id="KW-0408">Iron</keyword>
<dbReference type="InterPro" id="IPR036909">
    <property type="entry name" value="Cyt_c-like_dom_sf"/>
</dbReference>
<dbReference type="GO" id="GO:0046872">
    <property type="term" value="F:metal ion binding"/>
    <property type="evidence" value="ECO:0007669"/>
    <property type="project" value="UniProtKB-KW"/>
</dbReference>
<dbReference type="Gene3D" id="1.10.760.10">
    <property type="entry name" value="Cytochrome c-like domain"/>
    <property type="match status" value="1"/>
</dbReference>
<dbReference type="GO" id="GO:0020037">
    <property type="term" value="F:heme binding"/>
    <property type="evidence" value="ECO:0007669"/>
    <property type="project" value="InterPro"/>
</dbReference>
<dbReference type="PANTHER" id="PTHR19328">
    <property type="entry name" value="HEDGEHOG-INTERACTING PROTEIN"/>
    <property type="match status" value="1"/>
</dbReference>
<dbReference type="SUPFAM" id="SSF50952">
    <property type="entry name" value="Soluble quinoprotein glucose dehydrogenase"/>
    <property type="match status" value="1"/>
</dbReference>
<name>A0A5M6D8G7_9BACT</name>
<keyword evidence="5" id="KW-0732">Signal</keyword>
<accession>A0A5M6D8G7</accession>
<dbReference type="Gene3D" id="2.120.10.30">
    <property type="entry name" value="TolB, C-terminal domain"/>
    <property type="match status" value="1"/>
</dbReference>
<dbReference type="RefSeq" id="WP_150090287.1">
    <property type="nucleotide sequence ID" value="NZ_VWSF01000015.1"/>
</dbReference>
<evidence type="ECO:0000256" key="1">
    <source>
        <dbReference type="ARBA" id="ARBA00022617"/>
    </source>
</evidence>
<gene>
    <name evidence="7" type="ORF">F0145_17450</name>
</gene>
<reference evidence="7 8" key="1">
    <citation type="submission" date="2019-09" db="EMBL/GenBank/DDBJ databases">
        <title>Genome sequence and assembly of Adhaeribacter sp.</title>
        <authorList>
            <person name="Chhetri G."/>
        </authorList>
    </citation>
    <scope>NUCLEOTIDE SEQUENCE [LARGE SCALE GENOMIC DNA]</scope>
    <source>
        <strain evidence="7 8">DK36</strain>
    </source>
</reference>
<evidence type="ECO:0000256" key="4">
    <source>
        <dbReference type="PROSITE-ProRule" id="PRU00433"/>
    </source>
</evidence>
<dbReference type="InterPro" id="IPR011041">
    <property type="entry name" value="Quinoprot_gluc/sorb_DH_b-prop"/>
</dbReference>
<dbReference type="EMBL" id="VWSF01000015">
    <property type="protein sequence ID" value="KAA5542926.1"/>
    <property type="molecule type" value="Genomic_DNA"/>
</dbReference>
<dbReference type="Pfam" id="PF07995">
    <property type="entry name" value="GSDH"/>
    <property type="match status" value="1"/>
</dbReference>
<evidence type="ECO:0000259" key="6">
    <source>
        <dbReference type="PROSITE" id="PS51007"/>
    </source>
</evidence>
<organism evidence="7 8">
    <name type="scientific">Adhaeribacter rhizoryzae</name>
    <dbReference type="NCBI Taxonomy" id="2607907"/>
    <lineage>
        <taxon>Bacteria</taxon>
        <taxon>Pseudomonadati</taxon>
        <taxon>Bacteroidota</taxon>
        <taxon>Cytophagia</taxon>
        <taxon>Cytophagales</taxon>
        <taxon>Hymenobacteraceae</taxon>
        <taxon>Adhaeribacter</taxon>
    </lineage>
</organism>
<feature type="domain" description="Cytochrome c" evidence="6">
    <location>
        <begin position="67"/>
        <end position="158"/>
    </location>
</feature>
<keyword evidence="8" id="KW-1185">Reference proteome</keyword>
<evidence type="ECO:0000256" key="5">
    <source>
        <dbReference type="SAM" id="SignalP"/>
    </source>
</evidence>
<evidence type="ECO:0000256" key="2">
    <source>
        <dbReference type="ARBA" id="ARBA00022723"/>
    </source>
</evidence>
<sequence length="610" mass="66691">MGKHPYLLVLTCLQLLFLAGCAPKQTPTVTNSAPAPSAISGVEQAKVAGQKPTDSVQATSPYASNPQVIAQGEALFQNNCAACHNFKQKSIGPNLAGVTAEVSHTWITSFIRNAPAVIASGDARGKRLFAEYNQYMPPFTSLSNADIQALVSFINTHKKTAPLTVSSTQYGEAIKDPIPTKIPKSNLKLILDEVLTAPATAQKIPLARINKMRVLTGGKKDRHFIQELRGLIYEIEGKKLNVFMDITKERPGFIPQPGLATGFGSFAFHPEFYKNGLFYTTHTEKAKAAPADFAVADSLKIALQWVLTEWKMNGPHAATFAGTGREMLRVDMMTQVHGVQEIIFNPLAKPGSPDYGLLYIGVGDGGSAEGGAYFICNSNKTIWSSVLRIDPKGRNSENGKYGIPAQNPFAQDNDPQTLGEVYVRGFRNPNRISWSPDGKMLISDIGLNNIEELNIGQAGADYGWPAREGTFLLDYRGKMDRVYALPPDDNKFNYTYPVAQFDHDEGNAISGGFVYTNPNIAVLKGKYIFGDIVSGRVFFVDNSQLKLGQQAPIQEMDLQIAGKRTTLKEIMGGKKTDLRFGLGPKQELYIFTKSDGRLYKVTGCSTKDEI</sequence>
<protein>
    <submittedName>
        <fullName evidence="7">C-type cytochrome</fullName>
    </submittedName>
</protein>
<evidence type="ECO:0000256" key="3">
    <source>
        <dbReference type="ARBA" id="ARBA00023004"/>
    </source>
</evidence>
<keyword evidence="1 4" id="KW-0349">Heme</keyword>
<comment type="caution">
    <text evidence="7">The sequence shown here is derived from an EMBL/GenBank/DDBJ whole genome shotgun (WGS) entry which is preliminary data.</text>
</comment>
<dbReference type="InterPro" id="IPR009056">
    <property type="entry name" value="Cyt_c-like_dom"/>
</dbReference>
<feature type="chain" id="PRO_5024304868" evidence="5">
    <location>
        <begin position="25"/>
        <end position="610"/>
    </location>
</feature>
<dbReference type="PROSITE" id="PS51007">
    <property type="entry name" value="CYTC"/>
    <property type="match status" value="1"/>
</dbReference>
<evidence type="ECO:0000313" key="7">
    <source>
        <dbReference type="EMBL" id="KAA5542926.1"/>
    </source>
</evidence>
<dbReference type="Pfam" id="PF00034">
    <property type="entry name" value="Cytochrom_C"/>
    <property type="match status" value="1"/>
</dbReference>
<dbReference type="SUPFAM" id="SSF46626">
    <property type="entry name" value="Cytochrome c"/>
    <property type="match status" value="1"/>
</dbReference>
<proteinExistence type="predicted"/>
<dbReference type="PROSITE" id="PS51257">
    <property type="entry name" value="PROKAR_LIPOPROTEIN"/>
    <property type="match status" value="1"/>
</dbReference>
<dbReference type="InterPro" id="IPR012938">
    <property type="entry name" value="Glc/Sorbosone_DH"/>
</dbReference>
<dbReference type="InterPro" id="IPR011042">
    <property type="entry name" value="6-blade_b-propeller_TolB-like"/>
</dbReference>